<dbReference type="GeneID" id="8849880"/>
<evidence type="ECO:0000256" key="4">
    <source>
        <dbReference type="ARBA" id="ARBA00023163"/>
    </source>
</evidence>
<feature type="compositionally biased region" description="Polar residues" evidence="6">
    <location>
        <begin position="304"/>
        <end position="313"/>
    </location>
</feature>
<feature type="region of interest" description="Disordered" evidence="6">
    <location>
        <begin position="343"/>
        <end position="368"/>
    </location>
</feature>
<dbReference type="PRINTS" id="PR00404">
    <property type="entry name" value="MADSDOMAIN"/>
</dbReference>
<feature type="domain" description="MADS-box" evidence="7">
    <location>
        <begin position="1"/>
        <end position="61"/>
    </location>
</feature>
<gene>
    <name evidence="8" type="ORF">NAEGRDRAFT_78489</name>
</gene>
<dbReference type="PANTHER" id="PTHR11945">
    <property type="entry name" value="MADS BOX PROTEIN"/>
    <property type="match status" value="1"/>
</dbReference>
<dbReference type="STRING" id="5762.D2V452"/>
<name>D2V452_NAEGR</name>
<dbReference type="OrthoDB" id="1898716at2759"/>
<keyword evidence="2" id="KW-0805">Transcription regulation</keyword>
<dbReference type="Proteomes" id="UP000006671">
    <property type="component" value="Unassembled WGS sequence"/>
</dbReference>
<feature type="compositionally biased region" description="Basic residues" evidence="6">
    <location>
        <begin position="149"/>
        <end position="165"/>
    </location>
</feature>
<dbReference type="GO" id="GO:0000981">
    <property type="term" value="F:DNA-binding transcription factor activity, RNA polymerase II-specific"/>
    <property type="evidence" value="ECO:0007669"/>
    <property type="project" value="TreeGrafter"/>
</dbReference>
<keyword evidence="4" id="KW-0804">Transcription</keyword>
<evidence type="ECO:0000256" key="2">
    <source>
        <dbReference type="ARBA" id="ARBA00023015"/>
    </source>
</evidence>
<dbReference type="InterPro" id="IPR002100">
    <property type="entry name" value="TF_MADSbox"/>
</dbReference>
<keyword evidence="9" id="KW-1185">Reference proteome</keyword>
<dbReference type="PANTHER" id="PTHR11945:SF534">
    <property type="entry name" value="MYOCYTE-SPECIFIC ENHANCER FACTOR 2"/>
    <property type="match status" value="1"/>
</dbReference>
<evidence type="ECO:0000313" key="9">
    <source>
        <dbReference type="Proteomes" id="UP000006671"/>
    </source>
</evidence>
<evidence type="ECO:0000256" key="5">
    <source>
        <dbReference type="ARBA" id="ARBA00023242"/>
    </source>
</evidence>
<dbReference type="GO" id="GO:0005634">
    <property type="term" value="C:nucleus"/>
    <property type="evidence" value="ECO:0007669"/>
    <property type="project" value="UniProtKB-SubCell"/>
</dbReference>
<proteinExistence type="predicted"/>
<evidence type="ECO:0000313" key="8">
    <source>
        <dbReference type="EMBL" id="EFC48320.1"/>
    </source>
</evidence>
<dbReference type="RefSeq" id="XP_002681064.1">
    <property type="nucleotide sequence ID" value="XM_002681018.1"/>
</dbReference>
<dbReference type="EMBL" id="GG738851">
    <property type="protein sequence ID" value="EFC48320.1"/>
    <property type="molecule type" value="Genomic_DNA"/>
</dbReference>
<dbReference type="SMART" id="SM00432">
    <property type="entry name" value="MADS"/>
    <property type="match status" value="1"/>
</dbReference>
<dbReference type="KEGG" id="ngr:NAEGRDRAFT_78489"/>
<dbReference type="VEuPathDB" id="AmoebaDB:NAEGRDRAFT_78489"/>
<evidence type="ECO:0000259" key="7">
    <source>
        <dbReference type="PROSITE" id="PS50066"/>
    </source>
</evidence>
<keyword evidence="5" id="KW-0539">Nucleus</keyword>
<feature type="compositionally biased region" description="Polar residues" evidence="6">
    <location>
        <begin position="355"/>
        <end position="367"/>
    </location>
</feature>
<dbReference type="GO" id="GO:0000978">
    <property type="term" value="F:RNA polymerase II cis-regulatory region sequence-specific DNA binding"/>
    <property type="evidence" value="ECO:0007669"/>
    <property type="project" value="TreeGrafter"/>
</dbReference>
<feature type="region of interest" description="Disordered" evidence="6">
    <location>
        <begin position="276"/>
        <end position="316"/>
    </location>
</feature>
<dbReference type="Pfam" id="PF00319">
    <property type="entry name" value="SRF-TF"/>
    <property type="match status" value="1"/>
</dbReference>
<protein>
    <submittedName>
        <fullName evidence="8">Mads box domain-containing protein</fullName>
    </submittedName>
</protein>
<reference evidence="8 9" key="1">
    <citation type="journal article" date="2010" name="Cell">
        <title>The genome of Naegleria gruberi illuminates early eukaryotic versatility.</title>
        <authorList>
            <person name="Fritz-Laylin L.K."/>
            <person name="Prochnik S.E."/>
            <person name="Ginger M.L."/>
            <person name="Dacks J.B."/>
            <person name="Carpenter M.L."/>
            <person name="Field M.C."/>
            <person name="Kuo A."/>
            <person name="Paredez A."/>
            <person name="Chapman J."/>
            <person name="Pham J."/>
            <person name="Shu S."/>
            <person name="Neupane R."/>
            <person name="Cipriano M."/>
            <person name="Mancuso J."/>
            <person name="Tu H."/>
            <person name="Salamov A."/>
            <person name="Lindquist E."/>
            <person name="Shapiro H."/>
            <person name="Lucas S."/>
            <person name="Grigoriev I.V."/>
            <person name="Cande W.Z."/>
            <person name="Fulton C."/>
            <person name="Rokhsar D.S."/>
            <person name="Dawson S.C."/>
        </authorList>
    </citation>
    <scope>NUCLEOTIDE SEQUENCE [LARGE SCALE GENOMIC DNA]</scope>
    <source>
        <strain evidence="8 9">NEG-M</strain>
    </source>
</reference>
<dbReference type="AlphaFoldDB" id="D2V452"/>
<accession>D2V452</accession>
<dbReference type="InterPro" id="IPR036879">
    <property type="entry name" value="TF_MADSbox_sf"/>
</dbReference>
<keyword evidence="3" id="KW-0238">DNA-binding</keyword>
<organism evidence="9">
    <name type="scientific">Naegleria gruberi</name>
    <name type="common">Amoeba</name>
    <dbReference type="NCBI Taxonomy" id="5762"/>
    <lineage>
        <taxon>Eukaryota</taxon>
        <taxon>Discoba</taxon>
        <taxon>Heterolobosea</taxon>
        <taxon>Tetramitia</taxon>
        <taxon>Eutetramitia</taxon>
        <taxon>Vahlkampfiidae</taxon>
        <taxon>Naegleria</taxon>
    </lineage>
</organism>
<dbReference type="GO" id="GO:0045944">
    <property type="term" value="P:positive regulation of transcription by RNA polymerase II"/>
    <property type="evidence" value="ECO:0007669"/>
    <property type="project" value="TreeGrafter"/>
</dbReference>
<sequence length="423" mass="45586">MGRKKISIQPITDERNRHVTFNKRKQGLIKKAMELSILCHCQISLVIFNSENQLFEYCSTDPRSILQRYCQVAHLPHERLTNTEYTKFDKTGNIPTGSSDLGEDVNVASQLSDSNTSTTGQSNIIAATAATSSSSIAVAATPEKDEKKKKSTSKKKKPSSSGKKRSHDDVDSSDDNTQPMVSSSNSALPVSVNNGQPKPPPLTIPSLPISSSALTDPGQMTPSTLINNVFGDDFANDITPLTPGISAEINKVVQNATNHTSVYDAVALKHSESQVSVTTTSSANQEVESPSTKKRKTSKAPASLTITVPQNQGKVPLKRIDSNLESAASSSTIEQQNEFALPPKLKSSEQHQQESAHPTTTGATPSSVYALDTKTPLSSLLNSNFFDTSTTPTSLGVSWDLPSPYTVLKENQAKLEKSNKDKI</sequence>
<comment type="subcellular location">
    <subcellularLocation>
        <location evidence="1">Nucleus</location>
    </subcellularLocation>
</comment>
<evidence type="ECO:0000256" key="1">
    <source>
        <dbReference type="ARBA" id="ARBA00004123"/>
    </source>
</evidence>
<evidence type="ECO:0000256" key="3">
    <source>
        <dbReference type="ARBA" id="ARBA00023125"/>
    </source>
</evidence>
<evidence type="ECO:0000256" key="6">
    <source>
        <dbReference type="SAM" id="MobiDB-lite"/>
    </source>
</evidence>
<dbReference type="InParanoid" id="D2V452"/>
<feature type="region of interest" description="Disordered" evidence="6">
    <location>
        <begin position="135"/>
        <end position="220"/>
    </location>
</feature>
<feature type="compositionally biased region" description="Polar residues" evidence="6">
    <location>
        <begin position="175"/>
        <end position="196"/>
    </location>
</feature>
<dbReference type="eggNOG" id="KOG0014">
    <property type="taxonomic scope" value="Eukaryota"/>
</dbReference>
<dbReference type="Gene3D" id="3.40.1810.10">
    <property type="entry name" value="Transcription factor, MADS-box"/>
    <property type="match status" value="1"/>
</dbReference>
<dbReference type="PROSITE" id="PS50066">
    <property type="entry name" value="MADS_BOX_2"/>
    <property type="match status" value="1"/>
</dbReference>
<dbReference type="GO" id="GO:0046983">
    <property type="term" value="F:protein dimerization activity"/>
    <property type="evidence" value="ECO:0007669"/>
    <property type="project" value="InterPro"/>
</dbReference>
<dbReference type="SUPFAM" id="SSF55455">
    <property type="entry name" value="SRF-like"/>
    <property type="match status" value="1"/>
</dbReference>
<dbReference type="PROSITE" id="PS00350">
    <property type="entry name" value="MADS_BOX_1"/>
    <property type="match status" value="1"/>
</dbReference>